<gene>
    <name evidence="1" type="ORF">UFOPK2992_01678</name>
</gene>
<proteinExistence type="predicted"/>
<reference evidence="1" key="1">
    <citation type="submission" date="2020-05" db="EMBL/GenBank/DDBJ databases">
        <authorList>
            <person name="Chiriac C."/>
            <person name="Salcher M."/>
            <person name="Ghai R."/>
            <person name="Kavagutti S V."/>
        </authorList>
    </citation>
    <scope>NUCLEOTIDE SEQUENCE</scope>
</reference>
<sequence>MGDVAGHDHWTVKHHASLHGVLGELGADLVHWPVEIDVDHIVVEIIVGDLGQILRRIGLKLLKEDAVFGDLAERLAVGRATYGHRYRTAGAVAWQTNDAHVVTEILAAELSADAGVLRELEHLCFKLDIAKRVTGLTAAGGQAVEVLGASDLRGLYRELGRRAADDYGKVIRRACSSAEGLHLFEQPWQQGLLVEQRLGLLKQVALVGAAATLGDEQELVSVAIDCADLDLGGQVVAGVHFVVHIQRRHLAVAQVTGEVGVEHTAGDGLFVAATGEYVLALLGLHDCSARVLAHRQHAAGGDVCVLEQIERNEAVVAAGLWVVEDAGQLLEMGGP</sequence>
<evidence type="ECO:0000313" key="1">
    <source>
        <dbReference type="EMBL" id="CAB4812544.1"/>
    </source>
</evidence>
<dbReference type="AlphaFoldDB" id="A0A6J6YW77"/>
<protein>
    <submittedName>
        <fullName evidence="1">Unannotated protein</fullName>
    </submittedName>
</protein>
<dbReference type="EMBL" id="CAFAAI010000335">
    <property type="protein sequence ID" value="CAB4812544.1"/>
    <property type="molecule type" value="Genomic_DNA"/>
</dbReference>
<name>A0A6J6YW77_9ZZZZ</name>
<dbReference type="AntiFam" id="ANF00189">
    <property type="entry name" value="Shadow ORF (opposite fumA)"/>
</dbReference>
<accession>A0A6J6YW77</accession>
<organism evidence="1">
    <name type="scientific">freshwater metagenome</name>
    <dbReference type="NCBI Taxonomy" id="449393"/>
    <lineage>
        <taxon>unclassified sequences</taxon>
        <taxon>metagenomes</taxon>
        <taxon>ecological metagenomes</taxon>
    </lineage>
</organism>